<keyword evidence="12" id="KW-0234">DNA repair</keyword>
<dbReference type="InterPro" id="IPR015797">
    <property type="entry name" value="NUDIX_hydrolase-like_dom_sf"/>
</dbReference>
<evidence type="ECO:0000259" key="15">
    <source>
        <dbReference type="SMART" id="SM00478"/>
    </source>
</evidence>
<dbReference type="InterPro" id="IPR044298">
    <property type="entry name" value="MIG/MutY"/>
</dbReference>
<dbReference type="Pfam" id="PF00633">
    <property type="entry name" value="HHH"/>
    <property type="match status" value="1"/>
</dbReference>
<dbReference type="GO" id="GO:0006298">
    <property type="term" value="P:mismatch repair"/>
    <property type="evidence" value="ECO:0007669"/>
    <property type="project" value="TreeGrafter"/>
</dbReference>
<organism evidence="16 17">
    <name type="scientific">Atopostipes suicloacalis DSM 15692</name>
    <dbReference type="NCBI Taxonomy" id="1121025"/>
    <lineage>
        <taxon>Bacteria</taxon>
        <taxon>Bacillati</taxon>
        <taxon>Bacillota</taxon>
        <taxon>Bacilli</taxon>
        <taxon>Lactobacillales</taxon>
        <taxon>Carnobacteriaceae</taxon>
        <taxon>Atopostipes</taxon>
    </lineage>
</organism>
<dbReference type="Proteomes" id="UP000184128">
    <property type="component" value="Unassembled WGS sequence"/>
</dbReference>
<feature type="domain" description="HhH-GPD" evidence="15">
    <location>
        <begin position="62"/>
        <end position="213"/>
    </location>
</feature>
<comment type="cofactor">
    <cofactor evidence="14">
        <name>[4Fe-4S] cluster</name>
        <dbReference type="ChEBI" id="CHEBI:49883"/>
    </cofactor>
    <text evidence="14">Binds 1 [4Fe-4S] cluster.</text>
</comment>
<dbReference type="GO" id="GO:0046872">
    <property type="term" value="F:metal ion binding"/>
    <property type="evidence" value="ECO:0007669"/>
    <property type="project" value="UniProtKB-UniRule"/>
</dbReference>
<dbReference type="GO" id="GO:0006284">
    <property type="term" value="P:base-excision repair"/>
    <property type="evidence" value="ECO:0007669"/>
    <property type="project" value="UniProtKB-UniRule"/>
</dbReference>
<comment type="catalytic activity">
    <reaction evidence="1 14">
        <text>Hydrolyzes free adenine bases from 7,8-dihydro-8-oxoguanine:adenine mismatched double-stranded DNA, leaving an apurinic site.</text>
        <dbReference type="EC" id="3.2.2.31"/>
    </reaction>
</comment>
<dbReference type="InterPro" id="IPR003265">
    <property type="entry name" value="HhH-GPD_domain"/>
</dbReference>
<dbReference type="Gene3D" id="1.10.340.30">
    <property type="entry name" value="Hypothetical protein, domain 2"/>
    <property type="match status" value="1"/>
</dbReference>
<gene>
    <name evidence="16" type="ORF">SAMN02745249_00464</name>
</gene>
<dbReference type="SUPFAM" id="SSF55811">
    <property type="entry name" value="Nudix"/>
    <property type="match status" value="1"/>
</dbReference>
<dbReference type="PANTHER" id="PTHR42944:SF1">
    <property type="entry name" value="ADENINE DNA GLYCOSYLASE"/>
    <property type="match status" value="1"/>
</dbReference>
<evidence type="ECO:0000256" key="7">
    <source>
        <dbReference type="ARBA" id="ARBA00022723"/>
    </source>
</evidence>
<keyword evidence="9" id="KW-0378">Hydrolase</keyword>
<dbReference type="Gene3D" id="3.90.79.10">
    <property type="entry name" value="Nucleoside Triphosphate Pyrophosphohydrolase"/>
    <property type="match status" value="1"/>
</dbReference>
<dbReference type="SMART" id="SM00478">
    <property type="entry name" value="ENDO3c"/>
    <property type="match status" value="1"/>
</dbReference>
<dbReference type="InterPro" id="IPR029119">
    <property type="entry name" value="MutY_C"/>
</dbReference>
<dbReference type="InterPro" id="IPR023170">
    <property type="entry name" value="HhH_base_excis_C"/>
</dbReference>
<name>A0A1M4TKA3_9LACT</name>
<dbReference type="Pfam" id="PF00730">
    <property type="entry name" value="HhH-GPD"/>
    <property type="match status" value="1"/>
</dbReference>
<dbReference type="STRING" id="1121025.SAMN02745249_00464"/>
<keyword evidence="6" id="KW-0004">4Fe-4S</keyword>
<sequence length="401" mass="47274">MFKIEYTRKELKEKFNIEMWTAEKIRSFQKILMDWYDQQEADHNFPWRESGEPYNIWISEIMLQQTRTDTVIPYYERFTEAFPTIKDLAEASEDQVLKMWEGLGYYSRARNLREAAQQIMIHHEGVFPNDPKEIIQLKGVGPYTAGAISSMAFGLPTPAIDGNLMRVLSRLFEINLDITKAKNRKVFETVALYLIDEERPGDFNQALMDLGRTICTPKNYFPERSPVKEFNASYINDTWHEYPVKKTKNKPKPITYISLMIQNEVGEYLLERRPKTGLLASTWQFPMIQVEEIVTDGTWKPFEPIILETLKKEDKVYVEQFVEDKYNIMVSLNEQTSGVVEHIFSHLKWSVSIFNGEKTESTSNRKIPKNCEWVKPRDFERYTFPTVQKKIWTNFTEITLF</sequence>
<evidence type="ECO:0000256" key="12">
    <source>
        <dbReference type="ARBA" id="ARBA00023204"/>
    </source>
</evidence>
<accession>A0A1M4TKA3</accession>
<keyword evidence="11" id="KW-0411">Iron-sulfur</keyword>
<evidence type="ECO:0000256" key="13">
    <source>
        <dbReference type="ARBA" id="ARBA00023295"/>
    </source>
</evidence>
<dbReference type="InterPro" id="IPR005760">
    <property type="entry name" value="A/G_AdeGlyc_MutY"/>
</dbReference>
<dbReference type="FunFam" id="1.10.340.30:FF:000002">
    <property type="entry name" value="Adenine DNA glycosylase"/>
    <property type="match status" value="1"/>
</dbReference>
<evidence type="ECO:0000256" key="5">
    <source>
        <dbReference type="ARBA" id="ARBA00022023"/>
    </source>
</evidence>
<dbReference type="SUPFAM" id="SSF48150">
    <property type="entry name" value="DNA-glycosylase"/>
    <property type="match status" value="1"/>
</dbReference>
<dbReference type="InterPro" id="IPR011257">
    <property type="entry name" value="DNA_glycosylase"/>
</dbReference>
<dbReference type="CDD" id="cd00056">
    <property type="entry name" value="ENDO3c"/>
    <property type="match status" value="1"/>
</dbReference>
<dbReference type="GO" id="GO:0034039">
    <property type="term" value="F:8-oxo-7,8-dihydroguanine DNA N-glycosylase activity"/>
    <property type="evidence" value="ECO:0007669"/>
    <property type="project" value="TreeGrafter"/>
</dbReference>
<evidence type="ECO:0000256" key="10">
    <source>
        <dbReference type="ARBA" id="ARBA00023004"/>
    </source>
</evidence>
<protein>
    <recommendedName>
        <fullName evidence="5 14">Adenine DNA glycosylase</fullName>
        <ecNumber evidence="4 14">3.2.2.31</ecNumber>
    </recommendedName>
</protein>
<evidence type="ECO:0000256" key="1">
    <source>
        <dbReference type="ARBA" id="ARBA00000843"/>
    </source>
</evidence>
<dbReference type="NCBIfam" id="TIGR01084">
    <property type="entry name" value="mutY"/>
    <property type="match status" value="1"/>
</dbReference>
<keyword evidence="8 14" id="KW-0227">DNA damage</keyword>
<evidence type="ECO:0000256" key="3">
    <source>
        <dbReference type="ARBA" id="ARBA00008343"/>
    </source>
</evidence>
<dbReference type="GO" id="GO:0000701">
    <property type="term" value="F:purine-specific mismatch base pair DNA N-glycosylase activity"/>
    <property type="evidence" value="ECO:0007669"/>
    <property type="project" value="UniProtKB-EC"/>
</dbReference>
<comment type="similarity">
    <text evidence="3 14">Belongs to the Nth/MutY family.</text>
</comment>
<keyword evidence="10 14" id="KW-0408">Iron</keyword>
<evidence type="ECO:0000256" key="2">
    <source>
        <dbReference type="ARBA" id="ARBA00002933"/>
    </source>
</evidence>
<dbReference type="EC" id="3.2.2.31" evidence="4 14"/>
<keyword evidence="17" id="KW-1185">Reference proteome</keyword>
<evidence type="ECO:0000313" key="17">
    <source>
        <dbReference type="Proteomes" id="UP000184128"/>
    </source>
</evidence>
<evidence type="ECO:0000256" key="11">
    <source>
        <dbReference type="ARBA" id="ARBA00023014"/>
    </source>
</evidence>
<dbReference type="Pfam" id="PF14815">
    <property type="entry name" value="NUDIX_4"/>
    <property type="match status" value="1"/>
</dbReference>
<dbReference type="CDD" id="cd03431">
    <property type="entry name" value="NUDIX_DNA_Glycosylase_C-MutY"/>
    <property type="match status" value="1"/>
</dbReference>
<dbReference type="Gene3D" id="1.10.1670.10">
    <property type="entry name" value="Helix-hairpin-Helix base-excision DNA repair enzymes (C-terminal)"/>
    <property type="match status" value="1"/>
</dbReference>
<dbReference type="PANTHER" id="PTHR42944">
    <property type="entry name" value="ADENINE DNA GLYCOSYLASE"/>
    <property type="match status" value="1"/>
</dbReference>
<dbReference type="AlphaFoldDB" id="A0A1M4TKA3"/>
<reference evidence="16 17" key="1">
    <citation type="submission" date="2016-11" db="EMBL/GenBank/DDBJ databases">
        <authorList>
            <person name="Jaros S."/>
            <person name="Januszkiewicz K."/>
            <person name="Wedrychowicz H."/>
        </authorList>
    </citation>
    <scope>NUCLEOTIDE SEQUENCE [LARGE SCALE GENOMIC DNA]</scope>
    <source>
        <strain evidence="16 17">DSM 15692</strain>
    </source>
</reference>
<keyword evidence="13 14" id="KW-0326">Glycosidase</keyword>
<evidence type="ECO:0000256" key="4">
    <source>
        <dbReference type="ARBA" id="ARBA00012045"/>
    </source>
</evidence>
<dbReference type="EMBL" id="FQUF01000005">
    <property type="protein sequence ID" value="SHE44933.1"/>
    <property type="molecule type" value="Genomic_DNA"/>
</dbReference>
<dbReference type="GO" id="GO:0032357">
    <property type="term" value="F:oxidized purine DNA binding"/>
    <property type="evidence" value="ECO:0007669"/>
    <property type="project" value="TreeGrafter"/>
</dbReference>
<dbReference type="InterPro" id="IPR000445">
    <property type="entry name" value="HhH_motif"/>
</dbReference>
<evidence type="ECO:0000256" key="9">
    <source>
        <dbReference type="ARBA" id="ARBA00022801"/>
    </source>
</evidence>
<evidence type="ECO:0000313" key="16">
    <source>
        <dbReference type="EMBL" id="SHE44933.1"/>
    </source>
</evidence>
<evidence type="ECO:0000256" key="14">
    <source>
        <dbReference type="RuleBase" id="RU365096"/>
    </source>
</evidence>
<dbReference type="GO" id="GO:0035485">
    <property type="term" value="F:adenine/guanine mispair binding"/>
    <property type="evidence" value="ECO:0007669"/>
    <property type="project" value="TreeGrafter"/>
</dbReference>
<evidence type="ECO:0000256" key="8">
    <source>
        <dbReference type="ARBA" id="ARBA00022763"/>
    </source>
</evidence>
<proteinExistence type="inferred from homology"/>
<comment type="function">
    <text evidence="2">Adenine glycosylase active on G-A mispairs. MutY also corrects error-prone DNA synthesis past GO lesions which are due to the oxidatively damaged form of guanine: 7,8-dihydro-8-oxoguanine (8-oxo-dGTP).</text>
</comment>
<evidence type="ECO:0000256" key="6">
    <source>
        <dbReference type="ARBA" id="ARBA00022485"/>
    </source>
</evidence>
<keyword evidence="7" id="KW-0479">Metal-binding</keyword>
<dbReference type="GO" id="GO:0051539">
    <property type="term" value="F:4 iron, 4 sulfur cluster binding"/>
    <property type="evidence" value="ECO:0007669"/>
    <property type="project" value="UniProtKB-UniRule"/>
</dbReference>